<accession>A0A7C5ENB2</accession>
<dbReference type="EMBL" id="DTKJ01000074">
    <property type="protein sequence ID" value="HGZ12676.1"/>
    <property type="molecule type" value="Genomic_DNA"/>
</dbReference>
<protein>
    <submittedName>
        <fullName evidence="4">Tim44 domain-containing protein</fullName>
    </submittedName>
</protein>
<organism evidence="4">
    <name type="scientific">Desulfobacca acetoxidans</name>
    <dbReference type="NCBI Taxonomy" id="60893"/>
    <lineage>
        <taxon>Bacteria</taxon>
        <taxon>Pseudomonadati</taxon>
        <taxon>Thermodesulfobacteriota</taxon>
        <taxon>Desulfobaccia</taxon>
        <taxon>Desulfobaccales</taxon>
        <taxon>Desulfobaccaceae</taxon>
        <taxon>Desulfobacca</taxon>
    </lineage>
</organism>
<feature type="compositionally biased region" description="Pro residues" evidence="1">
    <location>
        <begin position="56"/>
        <end position="85"/>
    </location>
</feature>
<feature type="compositionally biased region" description="Low complexity" evidence="1">
    <location>
        <begin position="45"/>
        <end position="55"/>
    </location>
</feature>
<dbReference type="Pfam" id="PF04280">
    <property type="entry name" value="Tim44"/>
    <property type="match status" value="1"/>
</dbReference>
<feature type="domain" description="Tim44-like" evidence="3">
    <location>
        <begin position="194"/>
        <end position="339"/>
    </location>
</feature>
<dbReference type="PANTHER" id="PTHR41542:SF1">
    <property type="entry name" value="BLL5807 PROTEIN"/>
    <property type="match status" value="1"/>
</dbReference>
<evidence type="ECO:0000256" key="2">
    <source>
        <dbReference type="SAM" id="Phobius"/>
    </source>
</evidence>
<keyword evidence="2" id="KW-0812">Transmembrane</keyword>
<keyword evidence="2" id="KW-0472">Membrane</keyword>
<sequence length="341" mass="37205">MLKKEGRLAKYLTILALIMLLGWVLPSEAMARAGRGLSGGGSFGSRGSRSAAPVRPYTPPSPSTVRPTTPPLSQPSRPTTPPPAMATPSPTGGFWSSFGGGILGGLAGGMLARWLFGGSTTALADTKSGGYGGPGLLDLILLAGIGLLVYYIIRKRREEAALAQGAYESRAVTGGLQPPYYEQPSPVSEAERDLETGLAHIQQLDPFFTEDRFRDQVMDNFFKIQGAWADRDMSSVKHLLTDEMFRLLQEDAAKMRAEGHINRLENIAVREVNITEAWQEAGQDFITVRIYANLLDYTIDEKTGEIVSGSKTEPVKFEEYWTFTRPVGNHPWVLTAINQAE</sequence>
<feature type="transmembrane region" description="Helical" evidence="2">
    <location>
        <begin position="136"/>
        <end position="153"/>
    </location>
</feature>
<dbReference type="InterPro" id="IPR007379">
    <property type="entry name" value="Tim44-like_dom"/>
</dbReference>
<reference evidence="4" key="1">
    <citation type="journal article" date="2020" name="mSystems">
        <title>Genome- and Community-Level Interaction Insights into Carbon Utilization and Element Cycling Functions of Hydrothermarchaeota in Hydrothermal Sediment.</title>
        <authorList>
            <person name="Zhou Z."/>
            <person name="Liu Y."/>
            <person name="Xu W."/>
            <person name="Pan J."/>
            <person name="Luo Z.H."/>
            <person name="Li M."/>
        </authorList>
    </citation>
    <scope>NUCLEOTIDE SEQUENCE [LARGE SCALE GENOMIC DNA]</scope>
    <source>
        <strain evidence="4">SpSt-853</strain>
    </source>
</reference>
<evidence type="ECO:0000259" key="3">
    <source>
        <dbReference type="SMART" id="SM00978"/>
    </source>
</evidence>
<dbReference type="Gene3D" id="3.10.450.240">
    <property type="match status" value="1"/>
</dbReference>
<keyword evidence="2" id="KW-1133">Transmembrane helix</keyword>
<gene>
    <name evidence="4" type="ORF">ENW48_10765</name>
</gene>
<comment type="caution">
    <text evidence="4">The sequence shown here is derived from an EMBL/GenBank/DDBJ whole genome shotgun (WGS) entry which is preliminary data.</text>
</comment>
<dbReference type="InterPro" id="IPR032710">
    <property type="entry name" value="NTF2-like_dom_sf"/>
</dbReference>
<name>A0A7C5ENB2_9BACT</name>
<proteinExistence type="predicted"/>
<dbReference type="PANTHER" id="PTHR41542">
    <property type="entry name" value="BLL5807 PROTEIN"/>
    <property type="match status" value="1"/>
</dbReference>
<feature type="region of interest" description="Disordered" evidence="1">
    <location>
        <begin position="39"/>
        <end position="89"/>
    </location>
</feature>
<dbReference type="AlphaFoldDB" id="A0A7C5ENB2"/>
<dbReference type="SMART" id="SM00978">
    <property type="entry name" value="Tim44"/>
    <property type="match status" value="1"/>
</dbReference>
<evidence type="ECO:0000313" key="4">
    <source>
        <dbReference type="EMBL" id="HGZ12676.1"/>
    </source>
</evidence>
<dbReference type="SUPFAM" id="SSF54427">
    <property type="entry name" value="NTF2-like"/>
    <property type="match status" value="1"/>
</dbReference>
<feature type="transmembrane region" description="Helical" evidence="2">
    <location>
        <begin position="94"/>
        <end position="116"/>
    </location>
</feature>
<evidence type="ECO:0000256" key="1">
    <source>
        <dbReference type="SAM" id="MobiDB-lite"/>
    </source>
</evidence>